<proteinExistence type="predicted"/>
<dbReference type="RefSeq" id="WP_184220639.1">
    <property type="nucleotide sequence ID" value="NZ_JACHIP010000005.1"/>
</dbReference>
<dbReference type="InterPro" id="IPR008030">
    <property type="entry name" value="NmrA-like"/>
</dbReference>
<dbReference type="SUPFAM" id="SSF51735">
    <property type="entry name" value="NAD(P)-binding Rossmann-fold domains"/>
    <property type="match status" value="1"/>
</dbReference>
<dbReference type="Pfam" id="PF05368">
    <property type="entry name" value="NmrA"/>
    <property type="match status" value="1"/>
</dbReference>
<dbReference type="AlphaFoldDB" id="A0A7W8E582"/>
<name>A0A7W8E582_9BACT</name>
<dbReference type="InterPro" id="IPR051604">
    <property type="entry name" value="Ergot_Alk_Oxidoreductase"/>
</dbReference>
<comment type="caution">
    <text evidence="2">The sequence shown here is derived from an EMBL/GenBank/DDBJ whole genome shotgun (WGS) entry which is preliminary data.</text>
</comment>
<organism evidence="2 3">
    <name type="scientific">Granulicella aggregans</name>
    <dbReference type="NCBI Taxonomy" id="474949"/>
    <lineage>
        <taxon>Bacteria</taxon>
        <taxon>Pseudomonadati</taxon>
        <taxon>Acidobacteriota</taxon>
        <taxon>Terriglobia</taxon>
        <taxon>Terriglobales</taxon>
        <taxon>Acidobacteriaceae</taxon>
        <taxon>Granulicella</taxon>
    </lineage>
</organism>
<gene>
    <name evidence="2" type="ORF">HDF16_004079</name>
</gene>
<evidence type="ECO:0000313" key="3">
    <source>
        <dbReference type="Proteomes" id="UP000540989"/>
    </source>
</evidence>
<dbReference type="Proteomes" id="UP000540989">
    <property type="component" value="Unassembled WGS sequence"/>
</dbReference>
<evidence type="ECO:0000313" key="2">
    <source>
        <dbReference type="EMBL" id="MBB5059356.1"/>
    </source>
</evidence>
<accession>A0A7W8E582</accession>
<sequence length="294" mass="31951">MIVVTTPTGKIGSQVIPHLLAAGEAVRVVARYPARLAPEVRNRVQVVTGSLDDEAVMRQALEGAESVFLVVPPSFTDNNDTEYYLRFTLPTLAAMKSQGVKRIVDVSVLGRGTDLAKKTGSITASLAKDEEIERSGVDYRALWCPALMENMLNNVQTIKQQGMFFSPSHPDLKTPQVATKDIGAMGARFLLDRTWTGQGGCAVLGPQGLSFNDMAAIMSGVLGKHVRFQQVPRDAYKAQLIQHGANEVFAQGLLDMLVAKDNGMDNVEARMPENRTPTSFHRWCGEVLKPAALG</sequence>
<evidence type="ECO:0000259" key="1">
    <source>
        <dbReference type="Pfam" id="PF05368"/>
    </source>
</evidence>
<dbReference type="PANTHER" id="PTHR43162:SF1">
    <property type="entry name" value="PRESTALK A DIFFERENTIATION PROTEIN A"/>
    <property type="match status" value="1"/>
</dbReference>
<protein>
    <submittedName>
        <fullName evidence="2">Uncharacterized protein YbjT (DUF2867 family)</fullName>
    </submittedName>
</protein>
<dbReference type="Gene3D" id="3.40.50.720">
    <property type="entry name" value="NAD(P)-binding Rossmann-like Domain"/>
    <property type="match status" value="1"/>
</dbReference>
<dbReference type="PANTHER" id="PTHR43162">
    <property type="match status" value="1"/>
</dbReference>
<dbReference type="InterPro" id="IPR036291">
    <property type="entry name" value="NAD(P)-bd_dom_sf"/>
</dbReference>
<dbReference type="Gene3D" id="3.90.25.10">
    <property type="entry name" value="UDP-galactose 4-epimerase, domain 1"/>
    <property type="match status" value="1"/>
</dbReference>
<reference evidence="2 3" key="1">
    <citation type="submission" date="2020-08" db="EMBL/GenBank/DDBJ databases">
        <title>Genomic Encyclopedia of Type Strains, Phase IV (KMG-V): Genome sequencing to study the core and pangenomes of soil and plant-associated prokaryotes.</title>
        <authorList>
            <person name="Whitman W."/>
        </authorList>
    </citation>
    <scope>NUCLEOTIDE SEQUENCE [LARGE SCALE GENOMIC DNA]</scope>
    <source>
        <strain evidence="2 3">M8UP14</strain>
    </source>
</reference>
<dbReference type="EMBL" id="JACHIP010000005">
    <property type="protein sequence ID" value="MBB5059356.1"/>
    <property type="molecule type" value="Genomic_DNA"/>
</dbReference>
<keyword evidence="3" id="KW-1185">Reference proteome</keyword>
<feature type="domain" description="NmrA-like" evidence="1">
    <location>
        <begin position="2"/>
        <end position="256"/>
    </location>
</feature>